<accession>A0A2K4ZFT7</accession>
<proteinExistence type="predicted"/>
<dbReference type="AlphaFoldDB" id="A0A2K4ZFT7"/>
<gene>
    <name evidence="1" type="ORF">AMURIS_02027</name>
</gene>
<reference evidence="1 2" key="1">
    <citation type="submission" date="2018-01" db="EMBL/GenBank/DDBJ databases">
        <authorList>
            <person name="Gaut B.S."/>
            <person name="Morton B.R."/>
            <person name="Clegg M.T."/>
            <person name="Duvall M.R."/>
        </authorList>
    </citation>
    <scope>NUCLEOTIDE SEQUENCE [LARGE SCALE GENOMIC DNA]</scope>
    <source>
        <strain evidence="1">GP69</strain>
    </source>
</reference>
<sequence length="108" mass="12421">MALALLWDMGVHQRNLYISDKDDYYQPYNPGDGLAYRMVDFEIVEMVRVITDSFGEGVSAEIEANNSITELTYEQGLQRVEELEAIYQPIDYKPLDEQTIADAMSIYL</sequence>
<evidence type="ECO:0000313" key="2">
    <source>
        <dbReference type="Proteomes" id="UP000236311"/>
    </source>
</evidence>
<keyword evidence="2" id="KW-1185">Reference proteome</keyword>
<name>A0A2K4ZFT7_9FIRM</name>
<organism evidence="1 2">
    <name type="scientific">Acetatifactor muris</name>
    <dbReference type="NCBI Taxonomy" id="879566"/>
    <lineage>
        <taxon>Bacteria</taxon>
        <taxon>Bacillati</taxon>
        <taxon>Bacillota</taxon>
        <taxon>Clostridia</taxon>
        <taxon>Lachnospirales</taxon>
        <taxon>Lachnospiraceae</taxon>
        <taxon>Acetatifactor</taxon>
    </lineage>
</organism>
<protein>
    <submittedName>
        <fullName evidence="1">Uncharacterized protein</fullName>
    </submittedName>
</protein>
<dbReference type="Proteomes" id="UP000236311">
    <property type="component" value="Unassembled WGS sequence"/>
</dbReference>
<dbReference type="EMBL" id="OFSM01000009">
    <property type="protein sequence ID" value="SOY29312.1"/>
    <property type="molecule type" value="Genomic_DNA"/>
</dbReference>
<evidence type="ECO:0000313" key="1">
    <source>
        <dbReference type="EMBL" id="SOY29312.1"/>
    </source>
</evidence>